<evidence type="ECO:0000313" key="2">
    <source>
        <dbReference type="EMBL" id="KAK3920577.1"/>
    </source>
</evidence>
<feature type="region of interest" description="Disordered" evidence="1">
    <location>
        <begin position="1"/>
        <end position="101"/>
    </location>
</feature>
<reference evidence="2" key="1">
    <citation type="submission" date="2021-07" db="EMBL/GenBank/DDBJ databases">
        <authorList>
            <person name="Catto M.A."/>
            <person name="Jacobson A."/>
            <person name="Kennedy G."/>
            <person name="Labadie P."/>
            <person name="Hunt B.G."/>
            <person name="Srinivasan R."/>
        </authorList>
    </citation>
    <scope>NUCLEOTIDE SEQUENCE</scope>
    <source>
        <strain evidence="2">PL_HMW_Pooled</strain>
        <tissue evidence="2">Head</tissue>
    </source>
</reference>
<proteinExistence type="predicted"/>
<accession>A0AAE1HFZ9</accession>
<dbReference type="Proteomes" id="UP001219518">
    <property type="component" value="Unassembled WGS sequence"/>
</dbReference>
<name>A0AAE1HFZ9_9NEOP</name>
<evidence type="ECO:0000313" key="3">
    <source>
        <dbReference type="Proteomes" id="UP001219518"/>
    </source>
</evidence>
<sequence length="242" mass="26985">MQEEEHLEVEGEHMGSGEDDNDAGREESTEGEEDVRSDGDEESEGDTDGELGNEEVAAGESGDGGDSSANEEEDGYEESEDGAELNENDDEGPPNHDNEPLYEGARITFREAKASFMRITQFNGAFSCFSCMSQGGRYDLGNASVQVFPYSRNFELRNNDDIPNYAEQALIARQVDNEASVYGIRGAMKSLMCLWFDTQYSRYEYIISGLVHVVDLRIKSIKPPSSFNRLLKSIKKEFSNFD</sequence>
<protein>
    <submittedName>
        <fullName evidence="2">Halomucin</fullName>
    </submittedName>
</protein>
<gene>
    <name evidence="2" type="ORF">KUF71_009848</name>
</gene>
<organism evidence="2 3">
    <name type="scientific">Frankliniella fusca</name>
    <dbReference type="NCBI Taxonomy" id="407009"/>
    <lineage>
        <taxon>Eukaryota</taxon>
        <taxon>Metazoa</taxon>
        <taxon>Ecdysozoa</taxon>
        <taxon>Arthropoda</taxon>
        <taxon>Hexapoda</taxon>
        <taxon>Insecta</taxon>
        <taxon>Pterygota</taxon>
        <taxon>Neoptera</taxon>
        <taxon>Paraneoptera</taxon>
        <taxon>Thysanoptera</taxon>
        <taxon>Terebrantia</taxon>
        <taxon>Thripoidea</taxon>
        <taxon>Thripidae</taxon>
        <taxon>Frankliniella</taxon>
    </lineage>
</organism>
<keyword evidence="3" id="KW-1185">Reference proteome</keyword>
<dbReference type="EMBL" id="JAHWGI010001007">
    <property type="protein sequence ID" value="KAK3920577.1"/>
    <property type="molecule type" value="Genomic_DNA"/>
</dbReference>
<reference evidence="2" key="2">
    <citation type="journal article" date="2023" name="BMC Genomics">
        <title>Pest status, molecular evolution, and epigenetic factors derived from the genome assembly of Frankliniella fusca, a thysanopteran phytovirus vector.</title>
        <authorList>
            <person name="Catto M.A."/>
            <person name="Labadie P.E."/>
            <person name="Jacobson A.L."/>
            <person name="Kennedy G.G."/>
            <person name="Srinivasan R."/>
            <person name="Hunt B.G."/>
        </authorList>
    </citation>
    <scope>NUCLEOTIDE SEQUENCE</scope>
    <source>
        <strain evidence="2">PL_HMW_Pooled</strain>
    </source>
</reference>
<feature type="compositionally biased region" description="Basic and acidic residues" evidence="1">
    <location>
        <begin position="8"/>
        <end position="38"/>
    </location>
</feature>
<feature type="compositionally biased region" description="Acidic residues" evidence="1">
    <location>
        <begin position="69"/>
        <end position="92"/>
    </location>
</feature>
<comment type="caution">
    <text evidence="2">The sequence shown here is derived from an EMBL/GenBank/DDBJ whole genome shotgun (WGS) entry which is preliminary data.</text>
</comment>
<feature type="compositionally biased region" description="Acidic residues" evidence="1">
    <location>
        <begin position="39"/>
        <end position="53"/>
    </location>
</feature>
<evidence type="ECO:0000256" key="1">
    <source>
        <dbReference type="SAM" id="MobiDB-lite"/>
    </source>
</evidence>
<dbReference type="AlphaFoldDB" id="A0AAE1HFZ9"/>